<reference evidence="2 3" key="1">
    <citation type="submission" date="2021-01" db="EMBL/GenBank/DDBJ databases">
        <title>Whole genome shotgun sequence of Catellatospora citrea NBRC 14495.</title>
        <authorList>
            <person name="Komaki H."/>
            <person name="Tamura T."/>
        </authorList>
    </citation>
    <scope>NUCLEOTIDE SEQUENCE [LARGE SCALE GENOMIC DNA]</scope>
    <source>
        <strain evidence="2 3">NBRC 14495</strain>
    </source>
</reference>
<dbReference type="Pfam" id="PF08241">
    <property type="entry name" value="Methyltransf_11"/>
    <property type="match status" value="1"/>
</dbReference>
<evidence type="ECO:0000313" key="2">
    <source>
        <dbReference type="EMBL" id="GIG02468.1"/>
    </source>
</evidence>
<evidence type="ECO:0000313" key="3">
    <source>
        <dbReference type="Proteomes" id="UP000659904"/>
    </source>
</evidence>
<evidence type="ECO:0000259" key="1">
    <source>
        <dbReference type="Pfam" id="PF08241"/>
    </source>
</evidence>
<dbReference type="CDD" id="cd02440">
    <property type="entry name" value="AdoMet_MTases"/>
    <property type="match status" value="1"/>
</dbReference>
<accession>A0A8J3KGB6</accession>
<dbReference type="PANTHER" id="PTHR42912">
    <property type="entry name" value="METHYLTRANSFERASE"/>
    <property type="match status" value="1"/>
</dbReference>
<proteinExistence type="predicted"/>
<sequence length="255" mass="27473">MNTTPSAHAISQYATTTGNLTARIALHAYGTNPQSWFAWLDGRLPLSGDVLEVGAGTGKLWTHVDHAGRGLNLTLTDFSPAMCEQLRTIPGAQVRQCDATDLPFADVAFDTVVANHMLYHLDDPAAALREFRRVLRPGGSVAVAVNGSDHLDELNAIGPAIGRPELTLHATQNDFTAQTGPAYVARHFTGVTVERYHCDLDVPTAEPILAYLASLTGEPLTPAERSAARDLVQSRIDAEGAYRVRKHTVLITASR</sequence>
<keyword evidence="3" id="KW-1185">Reference proteome</keyword>
<dbReference type="GO" id="GO:0008757">
    <property type="term" value="F:S-adenosylmethionine-dependent methyltransferase activity"/>
    <property type="evidence" value="ECO:0007669"/>
    <property type="project" value="InterPro"/>
</dbReference>
<dbReference type="Gene3D" id="3.40.50.150">
    <property type="entry name" value="Vaccinia Virus protein VP39"/>
    <property type="match status" value="1"/>
</dbReference>
<organism evidence="2 3">
    <name type="scientific">Catellatospora citrea</name>
    <dbReference type="NCBI Taxonomy" id="53366"/>
    <lineage>
        <taxon>Bacteria</taxon>
        <taxon>Bacillati</taxon>
        <taxon>Actinomycetota</taxon>
        <taxon>Actinomycetes</taxon>
        <taxon>Micromonosporales</taxon>
        <taxon>Micromonosporaceae</taxon>
        <taxon>Catellatospora</taxon>
    </lineage>
</organism>
<protein>
    <recommendedName>
        <fullName evidence="1">Methyltransferase type 11 domain-containing protein</fullName>
    </recommendedName>
</protein>
<dbReference type="Proteomes" id="UP000659904">
    <property type="component" value="Unassembled WGS sequence"/>
</dbReference>
<dbReference type="InterPro" id="IPR050508">
    <property type="entry name" value="Methyltransf_Superfamily"/>
</dbReference>
<feature type="domain" description="Methyltransferase type 11" evidence="1">
    <location>
        <begin position="51"/>
        <end position="142"/>
    </location>
</feature>
<dbReference type="AlphaFoldDB" id="A0A8J3KGB6"/>
<dbReference type="SUPFAM" id="SSF53335">
    <property type="entry name" value="S-adenosyl-L-methionine-dependent methyltransferases"/>
    <property type="match status" value="1"/>
</dbReference>
<gene>
    <name evidence="2" type="ORF">Cci01nite_75610</name>
</gene>
<dbReference type="EMBL" id="BONH01000053">
    <property type="protein sequence ID" value="GIG02468.1"/>
    <property type="molecule type" value="Genomic_DNA"/>
</dbReference>
<dbReference type="RefSeq" id="WP_120317580.1">
    <property type="nucleotide sequence ID" value="NZ_BONH01000053.1"/>
</dbReference>
<dbReference type="InterPro" id="IPR029063">
    <property type="entry name" value="SAM-dependent_MTases_sf"/>
</dbReference>
<dbReference type="InterPro" id="IPR013216">
    <property type="entry name" value="Methyltransf_11"/>
</dbReference>
<comment type="caution">
    <text evidence="2">The sequence shown here is derived from an EMBL/GenBank/DDBJ whole genome shotgun (WGS) entry which is preliminary data.</text>
</comment>
<name>A0A8J3KGB6_9ACTN</name>